<gene>
    <name evidence="2" type="ORF">SS1G_01945</name>
</gene>
<proteinExistence type="predicted"/>
<protein>
    <submittedName>
        <fullName evidence="2">Uncharacterized protein</fullName>
    </submittedName>
</protein>
<dbReference type="HOGENOM" id="CLU_607153_0_0_1"/>
<name>A7E9G5_SCLS1</name>
<dbReference type="Proteomes" id="UP000001312">
    <property type="component" value="Unassembled WGS sequence"/>
</dbReference>
<keyword evidence="3" id="KW-1185">Reference proteome</keyword>
<dbReference type="KEGG" id="ssl:SS1G_01945"/>
<dbReference type="RefSeq" id="XP_001597749.1">
    <property type="nucleotide sequence ID" value="XM_001597699.1"/>
</dbReference>
<dbReference type="GeneID" id="5493561"/>
<evidence type="ECO:0000256" key="1">
    <source>
        <dbReference type="SAM" id="MobiDB-lite"/>
    </source>
</evidence>
<evidence type="ECO:0000313" key="3">
    <source>
        <dbReference type="Proteomes" id="UP000001312"/>
    </source>
</evidence>
<organism evidence="2 3">
    <name type="scientific">Sclerotinia sclerotiorum (strain ATCC 18683 / 1980 / Ss-1)</name>
    <name type="common">White mold</name>
    <name type="synonym">Whetzelinia sclerotiorum</name>
    <dbReference type="NCBI Taxonomy" id="665079"/>
    <lineage>
        <taxon>Eukaryota</taxon>
        <taxon>Fungi</taxon>
        <taxon>Dikarya</taxon>
        <taxon>Ascomycota</taxon>
        <taxon>Pezizomycotina</taxon>
        <taxon>Leotiomycetes</taxon>
        <taxon>Helotiales</taxon>
        <taxon>Sclerotiniaceae</taxon>
        <taxon>Sclerotinia</taxon>
    </lineage>
</organism>
<reference evidence="3" key="1">
    <citation type="journal article" date="2011" name="PLoS Genet.">
        <title>Genomic analysis of the necrotrophic fungal pathogens Sclerotinia sclerotiorum and Botrytis cinerea.</title>
        <authorList>
            <person name="Amselem J."/>
            <person name="Cuomo C.A."/>
            <person name="van Kan J.A."/>
            <person name="Viaud M."/>
            <person name="Benito E.P."/>
            <person name="Couloux A."/>
            <person name="Coutinho P.M."/>
            <person name="de Vries R.P."/>
            <person name="Dyer P.S."/>
            <person name="Fillinger S."/>
            <person name="Fournier E."/>
            <person name="Gout L."/>
            <person name="Hahn M."/>
            <person name="Kohn L."/>
            <person name="Lapalu N."/>
            <person name="Plummer K.M."/>
            <person name="Pradier J.M."/>
            <person name="Quevillon E."/>
            <person name="Sharon A."/>
            <person name="Simon A."/>
            <person name="ten Have A."/>
            <person name="Tudzynski B."/>
            <person name="Tudzynski P."/>
            <person name="Wincker P."/>
            <person name="Andrew M."/>
            <person name="Anthouard V."/>
            <person name="Beever R.E."/>
            <person name="Beffa R."/>
            <person name="Benoit I."/>
            <person name="Bouzid O."/>
            <person name="Brault B."/>
            <person name="Chen Z."/>
            <person name="Choquer M."/>
            <person name="Collemare J."/>
            <person name="Cotton P."/>
            <person name="Danchin E.G."/>
            <person name="Da Silva C."/>
            <person name="Gautier A."/>
            <person name="Giraud C."/>
            <person name="Giraud T."/>
            <person name="Gonzalez C."/>
            <person name="Grossetete S."/>
            <person name="Guldener U."/>
            <person name="Henrissat B."/>
            <person name="Howlett B.J."/>
            <person name="Kodira C."/>
            <person name="Kretschmer M."/>
            <person name="Lappartient A."/>
            <person name="Leroch M."/>
            <person name="Levis C."/>
            <person name="Mauceli E."/>
            <person name="Neuveglise C."/>
            <person name="Oeser B."/>
            <person name="Pearson M."/>
            <person name="Poulain J."/>
            <person name="Poussereau N."/>
            <person name="Quesneville H."/>
            <person name="Rascle C."/>
            <person name="Schumacher J."/>
            <person name="Segurens B."/>
            <person name="Sexton A."/>
            <person name="Silva E."/>
            <person name="Sirven C."/>
            <person name="Soanes D.M."/>
            <person name="Talbot N.J."/>
            <person name="Templeton M."/>
            <person name="Yandava C."/>
            <person name="Yarden O."/>
            <person name="Zeng Q."/>
            <person name="Rollins J.A."/>
            <person name="Lebrun M.H."/>
            <person name="Dickman M."/>
        </authorList>
    </citation>
    <scope>NUCLEOTIDE SEQUENCE [LARGE SCALE GENOMIC DNA]</scope>
    <source>
        <strain evidence="3">ATCC 18683 / 1980 / Ss-1</strain>
    </source>
</reference>
<dbReference type="EMBL" id="CH476622">
    <property type="protein sequence ID" value="EDN97017.1"/>
    <property type="molecule type" value="Genomic_DNA"/>
</dbReference>
<sequence length="451" mass="50685">MEISRRPMHNANASFDFAPIAPEFSTQETPSRFAGGMGNSQFQQQIHETLCHLHQKKPQMYHQVVGNNMHNDGQQYMFMSSRDAIDGLNELRLRDQARSSLYAPQQHTQALFWTIMLRNEHTEANVRQRQDTTGNMAPTHAHGYPPFQPVYGSNEFEPGRQYAMLPDSKNCAQPPSMSYLNTERGTVSGPQNPTATLTNFGAQMAQSNKEQDIERHPESVDLTAHVRRDQKNFSLKTTTPAVTTTAFPTVMPTQFPAWNLQTQVHPPAMPTQFPPRNMPTQIHSQAMPAQFHPRNMPGPAPLFTAKGPVTNKRLRYLQTEKMEPRKVQKNANGAGKGRRRGGQDTPVIQPVVEPMVATMVDLMSRSTAAKFAGHGYDINVSNLAPGNSSIDIQTIPEEDRELFEILNIELVGFKIENVMIDDIQGEPCWSDICDLLQSQLAEWAYASLDYN</sequence>
<accession>A7E9G5</accession>
<dbReference type="InParanoid" id="A7E9G5"/>
<evidence type="ECO:0000313" key="2">
    <source>
        <dbReference type="EMBL" id="EDN97017.1"/>
    </source>
</evidence>
<feature type="region of interest" description="Disordered" evidence="1">
    <location>
        <begin position="325"/>
        <end position="346"/>
    </location>
</feature>
<dbReference type="AlphaFoldDB" id="A7E9G5"/>